<sequence>MWHPWTALRERLDLVLIWTEALPANVLGATDGRRIWMTPRQLQAERRCTLTHELIHVEHGHRGCQPEAIERQVRDAAARRLIPLDRLIDACLWARGPEELADELWVDQATLDDRLSGLTQAERDAINAALAQRDTHDV</sequence>
<proteinExistence type="predicted"/>
<dbReference type="AlphaFoldDB" id="A0A923E346"/>
<dbReference type="Pfam" id="PF06114">
    <property type="entry name" value="Peptidase_M78"/>
    <property type="match status" value="1"/>
</dbReference>
<dbReference type="EMBL" id="JACHMK010000001">
    <property type="protein sequence ID" value="MBB6333675.1"/>
    <property type="molecule type" value="Genomic_DNA"/>
</dbReference>
<dbReference type="RefSeq" id="WP_184451364.1">
    <property type="nucleotide sequence ID" value="NZ_JACHMK010000001.1"/>
</dbReference>
<evidence type="ECO:0000313" key="3">
    <source>
        <dbReference type="Proteomes" id="UP000617426"/>
    </source>
</evidence>
<reference evidence="2" key="1">
    <citation type="submission" date="2020-08" db="EMBL/GenBank/DDBJ databases">
        <title>Sequencing the genomes of 1000 actinobacteria strains.</title>
        <authorList>
            <person name="Klenk H.-P."/>
        </authorList>
    </citation>
    <scope>NUCLEOTIDE SEQUENCE</scope>
    <source>
        <strain evidence="2">DSM 10695</strain>
    </source>
</reference>
<comment type="caution">
    <text evidence="2">The sequence shown here is derived from an EMBL/GenBank/DDBJ whole genome shotgun (WGS) entry which is preliminary data.</text>
</comment>
<evidence type="ECO:0000313" key="2">
    <source>
        <dbReference type="EMBL" id="MBB6333675.1"/>
    </source>
</evidence>
<organism evidence="2 3">
    <name type="scientific">Schaalia hyovaginalis</name>
    <dbReference type="NCBI Taxonomy" id="29316"/>
    <lineage>
        <taxon>Bacteria</taxon>
        <taxon>Bacillati</taxon>
        <taxon>Actinomycetota</taxon>
        <taxon>Actinomycetes</taxon>
        <taxon>Actinomycetales</taxon>
        <taxon>Actinomycetaceae</taxon>
        <taxon>Schaalia</taxon>
    </lineage>
</organism>
<dbReference type="InterPro" id="IPR010359">
    <property type="entry name" value="IrrE_HExxH"/>
</dbReference>
<name>A0A923E346_9ACTO</name>
<keyword evidence="3" id="KW-1185">Reference proteome</keyword>
<feature type="domain" description="IrrE N-terminal-like" evidence="1">
    <location>
        <begin position="32"/>
        <end position="115"/>
    </location>
</feature>
<protein>
    <recommendedName>
        <fullName evidence="1">IrrE N-terminal-like domain-containing protein</fullName>
    </recommendedName>
</protein>
<dbReference type="Proteomes" id="UP000617426">
    <property type="component" value="Unassembled WGS sequence"/>
</dbReference>
<gene>
    <name evidence="2" type="ORF">HD592_000240</name>
</gene>
<accession>A0A923E346</accession>
<evidence type="ECO:0000259" key="1">
    <source>
        <dbReference type="Pfam" id="PF06114"/>
    </source>
</evidence>